<feature type="region of interest" description="Disordered" evidence="14">
    <location>
        <begin position="539"/>
        <end position="730"/>
    </location>
</feature>
<feature type="transmembrane region" description="Helical" evidence="15">
    <location>
        <begin position="140"/>
        <end position="160"/>
    </location>
</feature>
<keyword evidence="8 13" id="KW-0863">Zinc-finger</keyword>
<dbReference type="GO" id="GO:0005789">
    <property type="term" value="C:endoplasmic reticulum membrane"/>
    <property type="evidence" value="ECO:0007669"/>
    <property type="project" value="TreeGrafter"/>
</dbReference>
<dbReference type="Pfam" id="PF25417">
    <property type="entry name" value="DUF7889"/>
    <property type="match status" value="1"/>
</dbReference>
<dbReference type="Pfam" id="PF12906">
    <property type="entry name" value="RINGv"/>
    <property type="match status" value="1"/>
</dbReference>
<comment type="catalytic activity">
    <reaction evidence="1">
        <text>S-ubiquitinyl-[E2 ubiquitin-conjugating enzyme]-L-cysteine + [acceptor protein]-L-lysine = [E2 ubiquitin-conjugating enzyme]-L-cysteine + N(6)-ubiquitinyl-[acceptor protein]-L-lysine.</text>
        <dbReference type="EC" id="2.3.2.27"/>
    </reaction>
</comment>
<feature type="transmembrane region" description="Helical" evidence="15">
    <location>
        <begin position="1725"/>
        <end position="1744"/>
    </location>
</feature>
<dbReference type="PANTHER" id="PTHR13145">
    <property type="entry name" value="SSM4 PROTEIN"/>
    <property type="match status" value="1"/>
</dbReference>
<feature type="transmembrane region" description="Helical" evidence="15">
    <location>
        <begin position="1288"/>
        <end position="1311"/>
    </location>
</feature>
<feature type="region of interest" description="Disordered" evidence="14">
    <location>
        <begin position="761"/>
        <end position="788"/>
    </location>
</feature>
<feature type="transmembrane region" description="Helical" evidence="15">
    <location>
        <begin position="1229"/>
        <end position="1247"/>
    </location>
</feature>
<dbReference type="STRING" id="155417.A0A4Q4SXJ7"/>
<evidence type="ECO:0000256" key="15">
    <source>
        <dbReference type="SAM" id="Phobius"/>
    </source>
</evidence>
<evidence type="ECO:0000256" key="14">
    <source>
        <dbReference type="SAM" id="MobiDB-lite"/>
    </source>
</evidence>
<gene>
    <name evidence="18" type="ORF">DL764_009267</name>
</gene>
<evidence type="ECO:0000256" key="2">
    <source>
        <dbReference type="ARBA" id="ARBA00004141"/>
    </source>
</evidence>
<dbReference type="InterPro" id="IPR013083">
    <property type="entry name" value="Znf_RING/FYVE/PHD"/>
</dbReference>
<evidence type="ECO:0000256" key="5">
    <source>
        <dbReference type="ARBA" id="ARBA00022679"/>
    </source>
</evidence>
<feature type="transmembrane region" description="Helical" evidence="15">
    <location>
        <begin position="1778"/>
        <end position="1796"/>
    </location>
</feature>
<evidence type="ECO:0000256" key="10">
    <source>
        <dbReference type="ARBA" id="ARBA00022833"/>
    </source>
</evidence>
<keyword evidence="11 15" id="KW-1133">Transmembrane helix</keyword>
<dbReference type="CDD" id="cd16702">
    <property type="entry name" value="RING_CH-C4HC3_MARCH6"/>
    <property type="match status" value="1"/>
</dbReference>
<dbReference type="FunFam" id="3.30.40.10:FF:000287">
    <property type="entry name" value="RING finger membrane protein"/>
    <property type="match status" value="1"/>
</dbReference>
<dbReference type="InterPro" id="IPR011016">
    <property type="entry name" value="Znf_RING-CH"/>
</dbReference>
<dbReference type="EMBL" id="QJNU01000836">
    <property type="protein sequence ID" value="RYO84876.1"/>
    <property type="molecule type" value="Genomic_DNA"/>
</dbReference>
<feature type="compositionally biased region" description="Basic and acidic residues" evidence="14">
    <location>
        <begin position="437"/>
        <end position="448"/>
    </location>
</feature>
<dbReference type="GO" id="GO:0008270">
    <property type="term" value="F:zinc ion binding"/>
    <property type="evidence" value="ECO:0007669"/>
    <property type="project" value="UniProtKB-KW"/>
</dbReference>
<keyword evidence="10" id="KW-0862">Zinc</keyword>
<evidence type="ECO:0000313" key="18">
    <source>
        <dbReference type="EMBL" id="RYO84876.1"/>
    </source>
</evidence>
<name>A0A4Q4SXJ7_9PEZI</name>
<feature type="transmembrane region" description="Helical" evidence="15">
    <location>
        <begin position="1182"/>
        <end position="1209"/>
    </location>
</feature>
<feature type="compositionally biased region" description="Polar residues" evidence="14">
    <location>
        <begin position="606"/>
        <end position="617"/>
    </location>
</feature>
<keyword evidence="19" id="KW-1185">Reference proteome</keyword>
<evidence type="ECO:0000259" key="16">
    <source>
        <dbReference type="PROSITE" id="PS50089"/>
    </source>
</evidence>
<feature type="transmembrane region" description="Helical" evidence="15">
    <location>
        <begin position="1618"/>
        <end position="1642"/>
    </location>
</feature>
<keyword evidence="6 15" id="KW-0812">Transmembrane</keyword>
<feature type="transmembrane region" description="Helical" evidence="15">
    <location>
        <begin position="1560"/>
        <end position="1580"/>
    </location>
</feature>
<feature type="transmembrane region" description="Helical" evidence="15">
    <location>
        <begin position="1132"/>
        <end position="1150"/>
    </location>
</feature>
<dbReference type="SMART" id="SM00744">
    <property type="entry name" value="RINGv"/>
    <property type="match status" value="1"/>
</dbReference>
<dbReference type="Pfam" id="PF23113">
    <property type="entry name" value="MARCHF6_C"/>
    <property type="match status" value="1"/>
</dbReference>
<evidence type="ECO:0000256" key="4">
    <source>
        <dbReference type="ARBA" id="ARBA00012483"/>
    </source>
</evidence>
<dbReference type="InterPro" id="IPR001841">
    <property type="entry name" value="Znf_RING"/>
</dbReference>
<dbReference type="Gene3D" id="3.30.40.10">
    <property type="entry name" value="Zinc/RING finger domain, C3HC4 (zinc finger)"/>
    <property type="match status" value="1"/>
</dbReference>
<keyword evidence="5" id="KW-0808">Transferase</keyword>
<feature type="compositionally biased region" description="Basic and acidic residues" evidence="14">
    <location>
        <begin position="651"/>
        <end position="661"/>
    </location>
</feature>
<dbReference type="InterPro" id="IPR057211">
    <property type="entry name" value="DUF7889"/>
</dbReference>
<keyword evidence="7" id="KW-0479">Metal-binding</keyword>
<dbReference type="EC" id="2.3.2.27" evidence="4"/>
<protein>
    <recommendedName>
        <fullName evidence="4">RING-type E3 ubiquitin transferase</fullName>
        <ecNumber evidence="4">2.3.2.27</ecNumber>
    </recommendedName>
</protein>
<feature type="region of interest" description="Disordered" evidence="14">
    <location>
        <begin position="852"/>
        <end position="871"/>
    </location>
</feature>
<comment type="caution">
    <text evidence="18">The sequence shown here is derived from an EMBL/GenBank/DDBJ whole genome shotgun (WGS) entry which is preliminary data.</text>
</comment>
<dbReference type="InterPro" id="IPR056521">
    <property type="entry name" value="MARCHF6-like_C"/>
</dbReference>
<keyword evidence="9" id="KW-0833">Ubl conjugation pathway</keyword>
<feature type="domain" description="RING-type" evidence="16">
    <location>
        <begin position="59"/>
        <end position="106"/>
    </location>
</feature>
<evidence type="ECO:0000256" key="11">
    <source>
        <dbReference type="ARBA" id="ARBA00022989"/>
    </source>
</evidence>
<feature type="region of interest" description="Disordered" evidence="14">
    <location>
        <begin position="361"/>
        <end position="473"/>
    </location>
</feature>
<dbReference type="OrthoDB" id="1108038at2759"/>
<feature type="transmembrane region" description="Helical" evidence="15">
    <location>
        <begin position="1044"/>
        <end position="1067"/>
    </location>
</feature>
<evidence type="ECO:0000256" key="1">
    <source>
        <dbReference type="ARBA" id="ARBA00000900"/>
    </source>
</evidence>
<proteinExistence type="predicted"/>
<reference evidence="18 19" key="1">
    <citation type="submission" date="2018-06" db="EMBL/GenBank/DDBJ databases">
        <title>Complete Genomes of Monosporascus.</title>
        <authorList>
            <person name="Robinson A.J."/>
            <person name="Natvig D.O."/>
        </authorList>
    </citation>
    <scope>NUCLEOTIDE SEQUENCE [LARGE SCALE GENOMIC DNA]</scope>
    <source>
        <strain evidence="18 19">CBS 110550</strain>
    </source>
</reference>
<comment type="pathway">
    <text evidence="3">Protein modification; protein ubiquitination.</text>
</comment>
<dbReference type="GO" id="GO:0061630">
    <property type="term" value="F:ubiquitin protein ligase activity"/>
    <property type="evidence" value="ECO:0007669"/>
    <property type="project" value="UniProtKB-EC"/>
</dbReference>
<evidence type="ECO:0000256" key="12">
    <source>
        <dbReference type="ARBA" id="ARBA00023136"/>
    </source>
</evidence>
<feature type="compositionally biased region" description="Polar residues" evidence="14">
    <location>
        <begin position="452"/>
        <end position="464"/>
    </location>
</feature>
<feature type="transmembrane region" description="Helical" evidence="15">
    <location>
        <begin position="1519"/>
        <end position="1540"/>
    </location>
</feature>
<sequence length="1844" mass="204441">MAALPPNPREMRARRPDTPTPIAEDLDNIRHSGNISTNTSEKATEQVRSHDASVDPDTCRICRGEGTSDEPLFYPCKCSGSIKYVHQDCLMEWLSHSQKKHCELCKTPFRFTKLYSPDMPQRLPFLIFLSHMAKYLFRNLLVWLRAFLVASVWLGWLPYLMRSVWSFLFWLSEESFGPVSSSPFNARDPNSMRVGDAISLSVTGTTTCPSTPLLAATTTAASLGGVVDQIPMVNLLKAITKPLNVTPAQSWLASLLGISMGTPVLTDRSAQETLDSLNLTNVDKVTVSAIPNPHASLLSEVPALNSITRHPTVNRTIIAVLEGQLITVLVIVVFILIILVRDYVVQQQPEINMRAAFAAEADRQNVDPPAGPEDPDLRGPDEDDEEDDDSSDEELEREEDEAEPDVRARRLTALALQDTQQRQRPIAGLRRRATRQNAHDVRRPDHAPSRSPRLTAQSDAGQSSQHDELLSGRLDDDDYVKALAGAMRDAPTDGTSTVTQYLRIYREAEGDRDRIIQIIRDQGLEERLRHWVRITQSMPAHGKQSESLDNNAVNDGDPVPTENSRPVGPLQATQSSGTTGLPEEDISETSSWTVPDVEDQNERVETPSTKGKQTAELNPTHRSDSTSGQEDSWRPPGDNPSQENELWRPGFAREHRARDVGAPKSRPRSVSDGPQGSHALNPLANNNWSFSNLPSTPDDQVGGSLGSDQANPGANPVADSYASGTPTVASLSQLPTSTGAFQNSRIGDVTSNALMRQIDGESTMPETSSGVGHEGSVEDIGSFEPVNLDDIDNASTEVHVDPPLEAAHANPPARQPAGGIVNLVADFMWGDVNTDQLDEPESDEEAVDIFGDNRDAPFMDGGGEGDEDEADDAELGPDIVEAAVAAGLDPEAIEDAEDFEGVMELIGMRGPLAGLFQNAIFCAFLVSFSIFLGIFLPYNIGRVTIWVIANPSRLVRIAFSFFKFAQDVVLLAMGYASTFVLNLLEIFRQLLRLDQGRHVLNAARAEAAHIVSGAFNRIKDGFMSEVPLISANEMRNFSAISHEALVFVKADISYLFSRFAGVFAYIFSGDYASKLLTARALMADAWPPVWESLKYIPTALAHPGSWMVNVDLPEPSSAVNPGLAYWNAKDRIWAVLAGYVSLFITASLYLGRGRPFSTTPTAQEWEASVIDALNQASGVMKVILIISIEMLVFPLYCGLLLDFALLPLFENTDFKSRLYFTYNFPLTSIFVHWFVGTGYMFHFALFVSMCRKIMRRGVLYFIRDPDDPEFHPVRDVLERSVTTQLRKIMFSGLIYGALVVVCLGGVVWGLSLALPNVLPIHYSSNEPVLEFPIDLLFYNFLMPLAVKFFRPSDALHAMYTWWFRKCARALRLTWFLFGERRVDEEGRLMLAPDSEFNEVPRWRRFFLEINDEGNVVPMTWRRPFEGGKARPAAHIPDDEMIALNVKKMKLVDSGQLIEDGRFVRSPASDQVKIPKGQPVFLTVTEQDVRLDGRDDGDVYASNKYQFVYVPPLFPLRVSLFIASIWLFAAATGVGFTIVPLVFGRRVFKLLIPEYIRTNDIYAFSIGIYILGSLAYFLFNLRSILAKVRERISSTAASMLDQDVIQQAKLLTGQAIRLVYTYTFLIVVFPVLATLMMELYVLIPLHTYMHPYPSFAPPSSSASEVYAPTRLDDLREGHTIRVIQSWTLGILYLKLGTRVLAQRGGRPAQAVRAVLRGGWANPDIGVLTRAFVVPCLAASSVLILMPPLMARMALHHGVLGPFGGILNGDQQHMREASVLLFRMAYPIAALFLLVLLATRRVIRIFDGWKIRIRDEAYLIGERLHNFGGAVNGKGAGGWRGSRRLA</sequence>
<feature type="transmembrane region" description="Helical" evidence="15">
    <location>
        <begin position="915"/>
        <end position="936"/>
    </location>
</feature>
<evidence type="ECO:0000256" key="7">
    <source>
        <dbReference type="ARBA" id="ARBA00022723"/>
    </source>
</evidence>
<accession>A0A4Q4SXJ7</accession>
<comment type="subcellular location">
    <subcellularLocation>
        <location evidence="2">Membrane</location>
        <topology evidence="2">Multi-pass membrane protein</topology>
    </subcellularLocation>
</comment>
<evidence type="ECO:0000313" key="19">
    <source>
        <dbReference type="Proteomes" id="UP000293360"/>
    </source>
</evidence>
<evidence type="ECO:0000256" key="9">
    <source>
        <dbReference type="ARBA" id="ARBA00022786"/>
    </source>
</evidence>
<feature type="domain" description="RING-CH-type" evidence="17">
    <location>
        <begin position="51"/>
        <end position="112"/>
    </location>
</feature>
<keyword evidence="12 15" id="KW-0472">Membrane</keyword>
<dbReference type="GO" id="GO:0036503">
    <property type="term" value="P:ERAD pathway"/>
    <property type="evidence" value="ECO:0007669"/>
    <property type="project" value="TreeGrafter"/>
</dbReference>
<dbReference type="PANTHER" id="PTHR13145:SF0">
    <property type="entry name" value="E3 UBIQUITIN-PROTEIN LIGASE MARCHF6"/>
    <property type="match status" value="1"/>
</dbReference>
<feature type="compositionally biased region" description="Acidic residues" evidence="14">
    <location>
        <begin position="381"/>
        <end position="403"/>
    </location>
</feature>
<feature type="compositionally biased region" description="Polar residues" evidence="14">
    <location>
        <begin position="31"/>
        <end position="41"/>
    </location>
</feature>
<dbReference type="Proteomes" id="UP000293360">
    <property type="component" value="Unassembled WGS sequence"/>
</dbReference>
<dbReference type="PROSITE" id="PS51292">
    <property type="entry name" value="ZF_RING_CH"/>
    <property type="match status" value="1"/>
</dbReference>
<evidence type="ECO:0000256" key="8">
    <source>
        <dbReference type="ARBA" id="ARBA00022771"/>
    </source>
</evidence>
<evidence type="ECO:0000256" key="6">
    <source>
        <dbReference type="ARBA" id="ARBA00022692"/>
    </source>
</evidence>
<evidence type="ECO:0000259" key="17">
    <source>
        <dbReference type="PROSITE" id="PS51292"/>
    </source>
</evidence>
<organism evidence="18 19">
    <name type="scientific">Monosporascus ibericus</name>
    <dbReference type="NCBI Taxonomy" id="155417"/>
    <lineage>
        <taxon>Eukaryota</taxon>
        <taxon>Fungi</taxon>
        <taxon>Dikarya</taxon>
        <taxon>Ascomycota</taxon>
        <taxon>Pezizomycotina</taxon>
        <taxon>Sordariomycetes</taxon>
        <taxon>Xylariomycetidae</taxon>
        <taxon>Xylariales</taxon>
        <taxon>Xylariales incertae sedis</taxon>
        <taxon>Monosporascus</taxon>
    </lineage>
</organism>
<evidence type="ECO:0000256" key="13">
    <source>
        <dbReference type="PROSITE-ProRule" id="PRU00175"/>
    </source>
</evidence>
<feature type="transmembrane region" description="Helical" evidence="15">
    <location>
        <begin position="317"/>
        <end position="340"/>
    </location>
</feature>
<evidence type="ECO:0000256" key="3">
    <source>
        <dbReference type="ARBA" id="ARBA00004906"/>
    </source>
</evidence>
<feature type="region of interest" description="Disordered" evidence="14">
    <location>
        <begin position="1"/>
        <end position="50"/>
    </location>
</feature>
<dbReference type="SUPFAM" id="SSF57850">
    <property type="entry name" value="RING/U-box"/>
    <property type="match status" value="1"/>
</dbReference>
<dbReference type="PROSITE" id="PS50089">
    <property type="entry name" value="ZF_RING_2"/>
    <property type="match status" value="1"/>
</dbReference>
<feature type="compositionally biased region" description="Polar residues" evidence="14">
    <location>
        <begin position="683"/>
        <end position="698"/>
    </location>
</feature>